<dbReference type="GO" id="GO:0008240">
    <property type="term" value="F:tripeptidyl-peptidase activity"/>
    <property type="evidence" value="ECO:0007669"/>
    <property type="project" value="TreeGrafter"/>
</dbReference>
<dbReference type="PROSITE" id="PS00138">
    <property type="entry name" value="SUBTILASE_SER"/>
    <property type="match status" value="1"/>
</dbReference>
<protein>
    <submittedName>
        <fullName evidence="10">Serine-carboxyl proteinase</fullName>
    </submittedName>
</protein>
<dbReference type="SUPFAM" id="SSF54897">
    <property type="entry name" value="Protease propeptides/inhibitors"/>
    <property type="match status" value="1"/>
</dbReference>
<evidence type="ECO:0000259" key="9">
    <source>
        <dbReference type="PROSITE" id="PS51695"/>
    </source>
</evidence>
<dbReference type="GO" id="GO:0004252">
    <property type="term" value="F:serine-type endopeptidase activity"/>
    <property type="evidence" value="ECO:0007669"/>
    <property type="project" value="UniProtKB-UniRule"/>
</dbReference>
<feature type="active site" description="Charge relay system" evidence="7">
    <location>
        <position position="338"/>
    </location>
</feature>
<name>Q6X2M2_9BURK</name>
<dbReference type="InterPro" id="IPR030400">
    <property type="entry name" value="Sedolisin_dom"/>
</dbReference>
<dbReference type="InterPro" id="IPR050819">
    <property type="entry name" value="Tripeptidyl-peptidase_I"/>
</dbReference>
<keyword evidence="1 7" id="KW-0645">Protease</keyword>
<dbReference type="PROSITE" id="PS51695">
    <property type="entry name" value="SEDOLISIN"/>
    <property type="match status" value="1"/>
</dbReference>
<dbReference type="PANTHER" id="PTHR14218">
    <property type="entry name" value="PROTEASE S8 TRIPEPTIDYL PEPTIDASE I CLN2"/>
    <property type="match status" value="1"/>
</dbReference>
<dbReference type="GO" id="GO:0046872">
    <property type="term" value="F:metal ion binding"/>
    <property type="evidence" value="ECO:0007669"/>
    <property type="project" value="UniProtKB-UniRule"/>
</dbReference>
<evidence type="ECO:0000256" key="3">
    <source>
        <dbReference type="ARBA" id="ARBA00022801"/>
    </source>
</evidence>
<dbReference type="CDD" id="cd04056">
    <property type="entry name" value="Peptidases_S53"/>
    <property type="match status" value="1"/>
</dbReference>
<keyword evidence="3 7" id="KW-0378">Hydrolase</keyword>
<evidence type="ECO:0000256" key="6">
    <source>
        <dbReference type="ARBA" id="ARBA00023145"/>
    </source>
</evidence>
<keyword evidence="4 7" id="KW-0720">Serine protease</keyword>
<dbReference type="Pfam" id="PF00082">
    <property type="entry name" value="Peptidase_S8"/>
    <property type="match status" value="1"/>
</dbReference>
<feature type="binding site" evidence="7">
    <location>
        <position position="582"/>
    </location>
    <ligand>
        <name>Ca(2+)</name>
        <dbReference type="ChEBI" id="CHEBI:29108"/>
    </ligand>
</feature>
<keyword evidence="6" id="KW-0865">Zymogen</keyword>
<dbReference type="PROSITE" id="PS51892">
    <property type="entry name" value="SUBTILASE"/>
    <property type="match status" value="1"/>
</dbReference>
<dbReference type="AlphaFoldDB" id="Q6X2M2"/>
<dbReference type="SUPFAM" id="SSF52743">
    <property type="entry name" value="Subtilisin-like"/>
    <property type="match status" value="1"/>
</dbReference>
<dbReference type="GO" id="GO:0006508">
    <property type="term" value="P:proteolysis"/>
    <property type="evidence" value="ECO:0007669"/>
    <property type="project" value="UniProtKB-KW"/>
</dbReference>
<comment type="similarity">
    <text evidence="8">Belongs to the peptidase S8 family.</text>
</comment>
<feature type="binding site" evidence="7">
    <location>
        <position position="600"/>
    </location>
    <ligand>
        <name>Ca(2+)</name>
        <dbReference type="ChEBI" id="CHEBI:29108"/>
    </ligand>
</feature>
<keyword evidence="2 7" id="KW-0479">Metal-binding</keyword>
<comment type="cofactor">
    <cofactor evidence="7">
        <name>Ca(2+)</name>
        <dbReference type="ChEBI" id="CHEBI:29108"/>
    </cofactor>
    <text evidence="7">Binds 1 Ca(2+) ion per subunit.</text>
</comment>
<keyword evidence="5 7" id="KW-0106">Calcium</keyword>
<dbReference type="EMBL" id="AY259531">
    <property type="protein sequence ID" value="AAP83320.1"/>
    <property type="molecule type" value="Genomic_DNA"/>
</dbReference>
<evidence type="ECO:0000256" key="2">
    <source>
        <dbReference type="ARBA" id="ARBA00022723"/>
    </source>
</evidence>
<dbReference type="InterPro" id="IPR023828">
    <property type="entry name" value="Peptidase_S8_Ser-AS"/>
</dbReference>
<proteinExistence type="inferred from homology"/>
<evidence type="ECO:0000256" key="7">
    <source>
        <dbReference type="PROSITE-ProRule" id="PRU01032"/>
    </source>
</evidence>
<evidence type="ECO:0000313" key="10">
    <source>
        <dbReference type="EMBL" id="AAP83320.1"/>
    </source>
</evidence>
<reference evidence="10" key="1">
    <citation type="submission" date="2003-03" db="EMBL/GenBank/DDBJ databases">
        <title>Identification of CepR regulated genes in Burkholderia cepacia.</title>
        <authorList>
            <person name="Lutter E."/>
            <person name="Gingues S."/>
            <person name="Chambers C.E."/>
            <person name="Sokol P.A."/>
        </authorList>
    </citation>
    <scope>NUCLEOTIDE SEQUENCE</scope>
    <source>
        <strain evidence="10">K56-2</strain>
    </source>
</reference>
<dbReference type="InterPro" id="IPR015366">
    <property type="entry name" value="S53_propep"/>
</dbReference>
<evidence type="ECO:0000256" key="8">
    <source>
        <dbReference type="PROSITE-ProRule" id="PRU01240"/>
    </source>
</evidence>
<evidence type="ECO:0000256" key="1">
    <source>
        <dbReference type="ARBA" id="ARBA00022670"/>
    </source>
</evidence>
<dbReference type="PANTHER" id="PTHR14218:SF15">
    <property type="entry name" value="TRIPEPTIDYL-PEPTIDASE 1"/>
    <property type="match status" value="1"/>
</dbReference>
<dbReference type="MEROPS" id="S53.001"/>
<organism evidence="10">
    <name type="scientific">Burkholderia cenocepacia</name>
    <dbReference type="NCBI Taxonomy" id="95486"/>
    <lineage>
        <taxon>Bacteria</taxon>
        <taxon>Pseudomonadati</taxon>
        <taxon>Pseudomonadota</taxon>
        <taxon>Betaproteobacteria</taxon>
        <taxon>Burkholderiales</taxon>
        <taxon>Burkholderiaceae</taxon>
        <taxon>Burkholderia</taxon>
        <taxon>Burkholderia cepacia complex</taxon>
    </lineage>
</organism>
<dbReference type="InterPro" id="IPR000209">
    <property type="entry name" value="Peptidase_S8/S53_dom"/>
</dbReference>
<gene>
    <name evidence="10" type="primary">scpB</name>
</gene>
<evidence type="ECO:0000256" key="5">
    <source>
        <dbReference type="ARBA" id="ARBA00022837"/>
    </source>
</evidence>
<dbReference type="Pfam" id="PF09286">
    <property type="entry name" value="Pro-kuma_activ"/>
    <property type="match status" value="1"/>
</dbReference>
<feature type="active site" description="Charge relay system" evidence="7">
    <location>
        <position position="540"/>
    </location>
</feature>
<dbReference type="InterPro" id="IPR036852">
    <property type="entry name" value="Peptidase_S8/S53_dom_sf"/>
</dbReference>
<sequence>MRPVVRTDSYGNWQLPERHRGPTLVTARGPTRAGGSSNVASPKKGLPMKRNAWFALPLPSPRRLACVAPLVFAAAAAHATTDWVDTHTKAFLTGPQLMARSAAPSLELAAGETTNVVVSLKLRNATQLKQLARDVNRPGSAHYRQYLTHEQFLANYAPTDAQVKSVVDYLHKSGFTNVEVAPNRLLVSASGTAGTVKAAFNTSLVHFEYAGRSGFANTSTAQVPRALGDVVGSVLGLQSVARARPMLRIGNVAKPQALAAGTATGHYPKEFPGLYNATGVPTAAGVTVGIITIGGVAQTLQDLKQFTSSNGYGTVSTQTVKTNGTGGSYTDDQDGQGEWDLDSQSIVGSAGGQVGKLVFYMADLNAAGNTGLTQAFNRAVSDNTAKVINVSLGWCETDANADGTLDAEEQIFTTAAAQGQTFSVSSGDEGVYECNNRGYPDGANYTVSWPASSPHVLAIGGTTLYTTSAGAFSNETVWNEGLDSNGKLWATGGGVSTILPAPSWQSGSNRQLPDVSFDAAQSTGAYIYNYGQLQQIGGTSLAAPIFTGFWARLLAANGTGLGFPAGNFYADIPSHPSLVRYDVTSGNNGYQGYGYKAGTGWDLTTGFGSLNIANLNQLIKSGGF</sequence>
<feature type="domain" description="Peptidase S53" evidence="9">
    <location>
        <begin position="265"/>
        <end position="622"/>
    </location>
</feature>
<feature type="binding site" evidence="7">
    <location>
        <position position="583"/>
    </location>
    <ligand>
        <name>Ca(2+)</name>
        <dbReference type="ChEBI" id="CHEBI:29108"/>
    </ligand>
</feature>
<dbReference type="Gene3D" id="3.40.50.200">
    <property type="entry name" value="Peptidase S8/S53 domain"/>
    <property type="match status" value="1"/>
</dbReference>
<dbReference type="CDD" id="cd11377">
    <property type="entry name" value="Pro-peptidase_S53"/>
    <property type="match status" value="1"/>
</dbReference>
<accession>Q6X2M2</accession>
<feature type="binding site" evidence="7">
    <location>
        <position position="602"/>
    </location>
    <ligand>
        <name>Ca(2+)</name>
        <dbReference type="ChEBI" id="CHEBI:29108"/>
    </ligand>
</feature>
<dbReference type="SMART" id="SM00944">
    <property type="entry name" value="Pro-kuma_activ"/>
    <property type="match status" value="1"/>
</dbReference>
<evidence type="ECO:0000256" key="4">
    <source>
        <dbReference type="ARBA" id="ARBA00022825"/>
    </source>
</evidence>
<feature type="active site" description="Charge relay system" evidence="7">
    <location>
        <position position="342"/>
    </location>
</feature>
<comment type="caution">
    <text evidence="8">Lacks conserved residue(s) required for the propagation of feature annotation.</text>
</comment>